<feature type="region of interest" description="Disordered" evidence="1">
    <location>
        <begin position="1"/>
        <end position="20"/>
    </location>
</feature>
<comment type="caution">
    <text evidence="3">The sequence shown here is derived from an EMBL/GenBank/DDBJ whole genome shotgun (WGS) entry which is preliminary data.</text>
</comment>
<dbReference type="EMBL" id="JBBEUB010000003">
    <property type="protein sequence ID" value="MEJ2902938.1"/>
    <property type="molecule type" value="Genomic_DNA"/>
</dbReference>
<dbReference type="RefSeq" id="WP_172659538.1">
    <property type="nucleotide sequence ID" value="NZ_CBFGNQ010000006.1"/>
</dbReference>
<sequence length="170" mass="18751">MEHFEEENPEETTHNDPQEGEEVLLTVTEDIRSYIYETARWTKFLSIIGFVVTGFMVLFSFSAEALISAMNGKVGAANNPWAALGGGFLTVVFLLSALLYFYPSLLMFKYANSAKQAVLYGDQPALSEAMSKMKSFFKFWGIITITILGLYIISFLLGIVAYLGAGSVAP</sequence>
<feature type="transmembrane region" description="Helical" evidence="2">
    <location>
        <begin position="139"/>
        <end position="165"/>
    </location>
</feature>
<accession>A0ABU8NL14</accession>
<feature type="compositionally biased region" description="Acidic residues" evidence="1">
    <location>
        <begin position="1"/>
        <end position="10"/>
    </location>
</feature>
<keyword evidence="2" id="KW-1133">Transmembrane helix</keyword>
<feature type="transmembrane region" description="Helical" evidence="2">
    <location>
        <begin position="41"/>
        <end position="61"/>
    </location>
</feature>
<evidence type="ECO:0000256" key="2">
    <source>
        <dbReference type="SAM" id="Phobius"/>
    </source>
</evidence>
<proteinExistence type="predicted"/>
<dbReference type="InterPro" id="IPR035287">
    <property type="entry name" value="DUF5362"/>
</dbReference>
<evidence type="ECO:0000313" key="4">
    <source>
        <dbReference type="Proteomes" id="UP001378956"/>
    </source>
</evidence>
<reference evidence="3 4" key="1">
    <citation type="submission" date="2024-03" db="EMBL/GenBank/DDBJ databases">
        <title>Sequence of Lycoming College Course Isolates.</title>
        <authorList>
            <person name="Plotts O."/>
            <person name="Newman J."/>
        </authorList>
    </citation>
    <scope>NUCLEOTIDE SEQUENCE [LARGE SCALE GENOMIC DNA]</scope>
    <source>
        <strain evidence="3 4">CJB-3</strain>
    </source>
</reference>
<protein>
    <submittedName>
        <fullName evidence="3">DUF5362 family protein</fullName>
    </submittedName>
</protein>
<keyword evidence="2" id="KW-0472">Membrane</keyword>
<keyword evidence="2" id="KW-0812">Transmembrane</keyword>
<dbReference type="Proteomes" id="UP001378956">
    <property type="component" value="Unassembled WGS sequence"/>
</dbReference>
<gene>
    <name evidence="3" type="ORF">WAE58_10910</name>
</gene>
<name>A0ABU8NL14_9SPHI</name>
<organism evidence="3 4">
    <name type="scientific">Pedobacter panaciterrae</name>
    <dbReference type="NCBI Taxonomy" id="363849"/>
    <lineage>
        <taxon>Bacteria</taxon>
        <taxon>Pseudomonadati</taxon>
        <taxon>Bacteroidota</taxon>
        <taxon>Sphingobacteriia</taxon>
        <taxon>Sphingobacteriales</taxon>
        <taxon>Sphingobacteriaceae</taxon>
        <taxon>Pedobacter</taxon>
    </lineage>
</organism>
<keyword evidence="4" id="KW-1185">Reference proteome</keyword>
<evidence type="ECO:0000313" key="3">
    <source>
        <dbReference type="EMBL" id="MEJ2902938.1"/>
    </source>
</evidence>
<evidence type="ECO:0000256" key="1">
    <source>
        <dbReference type="SAM" id="MobiDB-lite"/>
    </source>
</evidence>
<dbReference type="Pfam" id="PF17319">
    <property type="entry name" value="DUF5362"/>
    <property type="match status" value="1"/>
</dbReference>
<feature type="transmembrane region" description="Helical" evidence="2">
    <location>
        <begin position="81"/>
        <end position="102"/>
    </location>
</feature>